<sequence length="558" mass="61741">MAQVLPLDIAEAQPFLTLRAKLLINKAKVDGEAKLYPHKLTWHPTDVSAAQPVSHPASSLTGGLQKAKGKPLLKVALRTTDLVLELESDTARDTLVERLNPLMQQASAKGKSSADGRNSMARLGGNLNNLKRKCLSEDRDLQETYQQLVGGSLLTDAEFWRGHQDILCSAPAVSKQRVGFSTAMIGDVRPGTDASTEKVTFKITKDTIQQIFSEKPHIKEAYQLHVPHILEEKIFWERYLRFLVRRKARMKTGAAAVHDEDEDEAIYGENQAAMAADMQLRIRLVDPSVNIAADQFDTFQVGYGTSHSARQDPKPSSKTLGVAESMFRDLNRHGAAIVEGLPEMNDGRASSGLPGDALWRERMSSSLDDLRAGGAHAFAPLQIKDPRRYFSSQTGIQQPFLAGQRMSVASASSHRLAKCFGGEAPVIDTSGAHEILHILTNQVDMGDDMGDDKHSRADQAGDSSKMQPQRMAVLRTQMLTCNELLRHLWSCFPPTSKALQVKAARLRPALDTLCDRVLKLQKNTLELDQRQTVVMRPVLHALEKAIEKCDKEPMLRHS</sequence>
<dbReference type="EMBL" id="JALJOS010000001">
    <property type="protein sequence ID" value="KAK9844613.1"/>
    <property type="molecule type" value="Genomic_DNA"/>
</dbReference>
<feature type="region of interest" description="Disordered" evidence="1">
    <location>
        <begin position="105"/>
        <end position="124"/>
    </location>
</feature>
<dbReference type="PROSITE" id="PS50858">
    <property type="entry name" value="BSD"/>
    <property type="match status" value="1"/>
</dbReference>
<evidence type="ECO:0000256" key="1">
    <source>
        <dbReference type="SAM" id="MobiDB-lite"/>
    </source>
</evidence>
<organism evidence="3 4">
    <name type="scientific">Apatococcus lobatus</name>
    <dbReference type="NCBI Taxonomy" id="904363"/>
    <lineage>
        <taxon>Eukaryota</taxon>
        <taxon>Viridiplantae</taxon>
        <taxon>Chlorophyta</taxon>
        <taxon>core chlorophytes</taxon>
        <taxon>Trebouxiophyceae</taxon>
        <taxon>Chlorellales</taxon>
        <taxon>Chlorellaceae</taxon>
        <taxon>Apatococcus</taxon>
    </lineage>
</organism>
<feature type="region of interest" description="Disordered" evidence="1">
    <location>
        <begin position="448"/>
        <end position="467"/>
    </location>
</feature>
<dbReference type="Pfam" id="PF03909">
    <property type="entry name" value="BSD"/>
    <property type="match status" value="1"/>
</dbReference>
<dbReference type="InterPro" id="IPR005607">
    <property type="entry name" value="BSD_dom"/>
</dbReference>
<evidence type="ECO:0000313" key="3">
    <source>
        <dbReference type="EMBL" id="KAK9844613.1"/>
    </source>
</evidence>
<feature type="domain" description="BSD" evidence="2">
    <location>
        <begin position="195"/>
        <end position="247"/>
    </location>
</feature>
<keyword evidence="4" id="KW-1185">Reference proteome</keyword>
<dbReference type="Gene3D" id="6.10.140.1200">
    <property type="match status" value="1"/>
</dbReference>
<dbReference type="SMART" id="SM00751">
    <property type="entry name" value="BSD"/>
    <property type="match status" value="1"/>
</dbReference>
<dbReference type="InterPro" id="IPR035925">
    <property type="entry name" value="BSD_dom_sf"/>
</dbReference>
<dbReference type="InterPro" id="IPR027079">
    <property type="entry name" value="Tfb1/GTF2H1"/>
</dbReference>
<name>A0AAW1SEB8_9CHLO</name>
<dbReference type="GO" id="GO:0006351">
    <property type="term" value="P:DNA-templated transcription"/>
    <property type="evidence" value="ECO:0007669"/>
    <property type="project" value="InterPro"/>
</dbReference>
<protein>
    <recommendedName>
        <fullName evidence="2">BSD domain-containing protein</fullName>
    </recommendedName>
</protein>
<reference evidence="3 4" key="1">
    <citation type="journal article" date="2024" name="Nat. Commun.">
        <title>Phylogenomics reveals the evolutionary origins of lichenization in chlorophyte algae.</title>
        <authorList>
            <person name="Puginier C."/>
            <person name="Libourel C."/>
            <person name="Otte J."/>
            <person name="Skaloud P."/>
            <person name="Haon M."/>
            <person name="Grisel S."/>
            <person name="Petersen M."/>
            <person name="Berrin J.G."/>
            <person name="Delaux P.M."/>
            <person name="Dal Grande F."/>
            <person name="Keller J."/>
        </authorList>
    </citation>
    <scope>NUCLEOTIDE SEQUENCE [LARGE SCALE GENOMIC DNA]</scope>
    <source>
        <strain evidence="3 4">SAG 2145</strain>
    </source>
</reference>
<dbReference type="PANTHER" id="PTHR12856">
    <property type="entry name" value="TRANSCRIPTION INITIATION FACTOR IIH-RELATED"/>
    <property type="match status" value="1"/>
</dbReference>
<dbReference type="Proteomes" id="UP001438707">
    <property type="component" value="Unassembled WGS sequence"/>
</dbReference>
<proteinExistence type="predicted"/>
<dbReference type="AlphaFoldDB" id="A0AAW1SEB8"/>
<comment type="caution">
    <text evidence="3">The sequence shown here is derived from an EMBL/GenBank/DDBJ whole genome shotgun (WGS) entry which is preliminary data.</text>
</comment>
<gene>
    <name evidence="3" type="ORF">WJX74_004672</name>
</gene>
<accession>A0AAW1SEB8</accession>
<dbReference type="Gene3D" id="1.10.3970.10">
    <property type="entry name" value="BSD domain"/>
    <property type="match status" value="1"/>
</dbReference>
<dbReference type="GO" id="GO:0006289">
    <property type="term" value="P:nucleotide-excision repair"/>
    <property type="evidence" value="ECO:0007669"/>
    <property type="project" value="InterPro"/>
</dbReference>
<evidence type="ECO:0000313" key="4">
    <source>
        <dbReference type="Proteomes" id="UP001438707"/>
    </source>
</evidence>
<evidence type="ECO:0000259" key="2">
    <source>
        <dbReference type="PROSITE" id="PS50858"/>
    </source>
</evidence>
<dbReference type="SUPFAM" id="SSF140383">
    <property type="entry name" value="BSD domain-like"/>
    <property type="match status" value="2"/>
</dbReference>
<dbReference type="GO" id="GO:0000439">
    <property type="term" value="C:transcription factor TFIIH core complex"/>
    <property type="evidence" value="ECO:0007669"/>
    <property type="project" value="InterPro"/>
</dbReference>